<name>A0A2S8HXZ1_BURCE</name>
<dbReference type="GO" id="GO:0005524">
    <property type="term" value="F:ATP binding"/>
    <property type="evidence" value="ECO:0007669"/>
    <property type="project" value="UniProtKB-KW"/>
</dbReference>
<dbReference type="PANTHER" id="PTHR11042:SF190">
    <property type="entry name" value="MITOSIS INHIBITOR PROTEIN KINASE MIK1"/>
    <property type="match status" value="1"/>
</dbReference>
<proteinExistence type="inferred from homology"/>
<evidence type="ECO:0000256" key="3">
    <source>
        <dbReference type="ARBA" id="ARBA00022777"/>
    </source>
</evidence>
<dbReference type="Proteomes" id="UP000238206">
    <property type="component" value="Unassembled WGS sequence"/>
</dbReference>
<dbReference type="AlphaFoldDB" id="A0A2S8HXZ1"/>
<dbReference type="Pfam" id="PF00069">
    <property type="entry name" value="Pkinase"/>
    <property type="match status" value="1"/>
</dbReference>
<dbReference type="PROSITE" id="PS50011">
    <property type="entry name" value="PROTEIN_KINASE_DOM"/>
    <property type="match status" value="1"/>
</dbReference>
<evidence type="ECO:0000259" key="6">
    <source>
        <dbReference type="PROSITE" id="PS50011"/>
    </source>
</evidence>
<evidence type="ECO:0000313" key="8">
    <source>
        <dbReference type="Proteomes" id="UP000238206"/>
    </source>
</evidence>
<dbReference type="SMART" id="SM00220">
    <property type="entry name" value="S_TKc"/>
    <property type="match status" value="1"/>
</dbReference>
<comment type="similarity">
    <text evidence="5">Belongs to the protein kinase superfamily. Ser/Thr protein kinase family. GCN2 subfamily.</text>
</comment>
<reference evidence="7 8" key="1">
    <citation type="submission" date="2018-02" db="EMBL/GenBank/DDBJ databases">
        <title>Draft genome sequencing of Burkholderia cepacia Y14-15.</title>
        <authorList>
            <person name="Zheng B.-X."/>
        </authorList>
    </citation>
    <scope>NUCLEOTIDE SEQUENCE [LARGE SCALE GENOMIC DNA]</scope>
    <source>
        <strain evidence="7 8">Y14-15</strain>
    </source>
</reference>
<comment type="caution">
    <text evidence="7">The sequence shown here is derived from an EMBL/GenBank/DDBJ whole genome shotgun (WGS) entry which is preliminary data.</text>
</comment>
<dbReference type="RefSeq" id="WP_105393917.1">
    <property type="nucleotide sequence ID" value="NZ_PUIQ01000117.1"/>
</dbReference>
<dbReference type="EMBL" id="PUIQ01000117">
    <property type="protein sequence ID" value="PQP07351.1"/>
    <property type="molecule type" value="Genomic_DNA"/>
</dbReference>
<dbReference type="InterPro" id="IPR011009">
    <property type="entry name" value="Kinase-like_dom_sf"/>
</dbReference>
<evidence type="ECO:0000256" key="1">
    <source>
        <dbReference type="ARBA" id="ARBA00022679"/>
    </source>
</evidence>
<accession>A0A2S8HXZ1</accession>
<dbReference type="InterPro" id="IPR008271">
    <property type="entry name" value="Ser/Thr_kinase_AS"/>
</dbReference>
<organism evidence="7 8">
    <name type="scientific">Burkholderia cepacia</name>
    <name type="common">Pseudomonas cepacia</name>
    <dbReference type="NCBI Taxonomy" id="292"/>
    <lineage>
        <taxon>Bacteria</taxon>
        <taxon>Pseudomonadati</taxon>
        <taxon>Pseudomonadota</taxon>
        <taxon>Betaproteobacteria</taxon>
        <taxon>Burkholderiales</taxon>
        <taxon>Burkholderiaceae</taxon>
        <taxon>Burkholderia</taxon>
        <taxon>Burkholderia cepacia complex</taxon>
    </lineage>
</organism>
<dbReference type="GO" id="GO:0005737">
    <property type="term" value="C:cytoplasm"/>
    <property type="evidence" value="ECO:0007669"/>
    <property type="project" value="TreeGrafter"/>
</dbReference>
<gene>
    <name evidence="7" type="ORF">C5615_37875</name>
</gene>
<keyword evidence="4" id="KW-0067">ATP-binding</keyword>
<feature type="domain" description="Protein kinase" evidence="6">
    <location>
        <begin position="20"/>
        <end position="306"/>
    </location>
</feature>
<evidence type="ECO:0000256" key="4">
    <source>
        <dbReference type="ARBA" id="ARBA00022840"/>
    </source>
</evidence>
<dbReference type="Gene3D" id="1.10.510.10">
    <property type="entry name" value="Transferase(Phosphotransferase) domain 1"/>
    <property type="match status" value="1"/>
</dbReference>
<keyword evidence="2" id="KW-0547">Nucleotide-binding</keyword>
<evidence type="ECO:0000256" key="5">
    <source>
        <dbReference type="ARBA" id="ARBA00037982"/>
    </source>
</evidence>
<evidence type="ECO:0000256" key="2">
    <source>
        <dbReference type="ARBA" id="ARBA00022741"/>
    </source>
</evidence>
<dbReference type="PANTHER" id="PTHR11042">
    <property type="entry name" value="EUKARYOTIC TRANSLATION INITIATION FACTOR 2-ALPHA KINASE EIF2-ALPHA KINASE -RELATED"/>
    <property type="match status" value="1"/>
</dbReference>
<dbReference type="SUPFAM" id="SSF56112">
    <property type="entry name" value="Protein kinase-like (PK-like)"/>
    <property type="match status" value="1"/>
</dbReference>
<evidence type="ECO:0000313" key="7">
    <source>
        <dbReference type="EMBL" id="PQP07351.1"/>
    </source>
</evidence>
<dbReference type="InterPro" id="IPR000719">
    <property type="entry name" value="Prot_kinase_dom"/>
</dbReference>
<dbReference type="InterPro" id="IPR050339">
    <property type="entry name" value="CC_SR_Kinase"/>
</dbReference>
<keyword evidence="3" id="KW-0418">Kinase</keyword>
<keyword evidence="1" id="KW-0808">Transferase</keyword>
<sequence length="511" mass="59214">MNLVTHFKQNNVLETDIGDFTFASSVDQGGNAHVLKFTRDKQSFAIKFIPHGDKDKLQRFRDEFFCAAQIPTHINVVRCYHFDSKTINGIDYSIIVMKLYQSSLNKMRSGASQSAEERHRIGRKLFIELCNGLHHLHTHHIIHRDIKPQNILYDSDEDAFVIADLGIAHFKDEIFAKEARTKEDQRLGNRYFSAPEQANSKNIITEAADIFALGQVMQWYFTGDTHQGVGRRRFHSNSPLDFSSIIDSFVDKALRHSTSDRPQTIVEVKNFVDSIKNPKRHTLDKIDEFDDAIRYSFPSIRATVAVNDEESICNFLNKFKENCTLEEFWYIFADGGDNTLTGINHLEERRRLFNEQIEMTVDSLIIYRNNNHPYKNFFILLFGPDKPFSYTNREGETTPRKSTEGWDEDAAVLVDELFYINPDETINGYYREKAGTTRTSPERFKERYRYLIPYGVMVVPTETASAGMLDRHPTSKLIQSAIRHRKLAEEELKDYLEATQPHHSVELTKFN</sequence>
<protein>
    <recommendedName>
        <fullName evidence="6">Protein kinase domain-containing protein</fullName>
    </recommendedName>
</protein>
<dbReference type="PROSITE" id="PS00108">
    <property type="entry name" value="PROTEIN_KINASE_ST"/>
    <property type="match status" value="1"/>
</dbReference>
<dbReference type="GO" id="GO:0004672">
    <property type="term" value="F:protein kinase activity"/>
    <property type="evidence" value="ECO:0007669"/>
    <property type="project" value="InterPro"/>
</dbReference>